<keyword evidence="4" id="KW-0804">Transcription</keyword>
<dbReference type="InterPro" id="IPR000847">
    <property type="entry name" value="LysR_HTH_N"/>
</dbReference>
<dbReference type="SUPFAM" id="SSF53850">
    <property type="entry name" value="Periplasmic binding protein-like II"/>
    <property type="match status" value="1"/>
</dbReference>
<dbReference type="STRING" id="1821621.A8C75_20675"/>
<evidence type="ECO:0000256" key="3">
    <source>
        <dbReference type="ARBA" id="ARBA00023125"/>
    </source>
</evidence>
<accession>A0A1A9F478</accession>
<organism evidence="6 7">
    <name type="scientific">Marinobacterium aestuarii</name>
    <dbReference type="NCBI Taxonomy" id="1821621"/>
    <lineage>
        <taxon>Bacteria</taxon>
        <taxon>Pseudomonadati</taxon>
        <taxon>Pseudomonadota</taxon>
        <taxon>Gammaproteobacteria</taxon>
        <taxon>Oceanospirillales</taxon>
        <taxon>Oceanospirillaceae</taxon>
        <taxon>Marinobacterium</taxon>
    </lineage>
</organism>
<dbReference type="InterPro" id="IPR036390">
    <property type="entry name" value="WH_DNA-bd_sf"/>
</dbReference>
<dbReference type="Gene3D" id="1.10.10.10">
    <property type="entry name" value="Winged helix-like DNA-binding domain superfamily/Winged helix DNA-binding domain"/>
    <property type="match status" value="1"/>
</dbReference>
<dbReference type="PROSITE" id="PS50931">
    <property type="entry name" value="HTH_LYSR"/>
    <property type="match status" value="1"/>
</dbReference>
<protein>
    <submittedName>
        <fullName evidence="6">Transcriptional regulator</fullName>
    </submittedName>
</protein>
<keyword evidence="2" id="KW-0805">Transcription regulation</keyword>
<feature type="domain" description="HTH lysR-type" evidence="5">
    <location>
        <begin position="1"/>
        <end position="58"/>
    </location>
</feature>
<dbReference type="Proteomes" id="UP000078070">
    <property type="component" value="Chromosome"/>
</dbReference>
<dbReference type="InterPro" id="IPR005119">
    <property type="entry name" value="LysR_subst-bd"/>
</dbReference>
<comment type="similarity">
    <text evidence="1">Belongs to the LysR transcriptional regulatory family.</text>
</comment>
<evidence type="ECO:0000259" key="5">
    <source>
        <dbReference type="PROSITE" id="PS50931"/>
    </source>
</evidence>
<evidence type="ECO:0000256" key="1">
    <source>
        <dbReference type="ARBA" id="ARBA00009437"/>
    </source>
</evidence>
<dbReference type="CDD" id="cd05466">
    <property type="entry name" value="PBP2_LTTR_substrate"/>
    <property type="match status" value="1"/>
</dbReference>
<dbReference type="KEGG" id="mars:A8C75_20675"/>
<dbReference type="InterPro" id="IPR036388">
    <property type="entry name" value="WH-like_DNA-bd_sf"/>
</dbReference>
<dbReference type="FunFam" id="1.10.10.10:FF:000001">
    <property type="entry name" value="LysR family transcriptional regulator"/>
    <property type="match status" value="1"/>
</dbReference>
<dbReference type="Pfam" id="PF03466">
    <property type="entry name" value="LysR_substrate"/>
    <property type="match status" value="1"/>
</dbReference>
<keyword evidence="7" id="KW-1185">Reference proteome</keyword>
<dbReference type="GO" id="GO:0003700">
    <property type="term" value="F:DNA-binding transcription factor activity"/>
    <property type="evidence" value="ECO:0007669"/>
    <property type="project" value="InterPro"/>
</dbReference>
<evidence type="ECO:0000313" key="6">
    <source>
        <dbReference type="EMBL" id="ANG64651.1"/>
    </source>
</evidence>
<dbReference type="AlphaFoldDB" id="A0A1A9F478"/>
<dbReference type="Pfam" id="PF00126">
    <property type="entry name" value="HTH_1"/>
    <property type="match status" value="1"/>
</dbReference>
<evidence type="ECO:0000313" key="7">
    <source>
        <dbReference type="Proteomes" id="UP000078070"/>
    </source>
</evidence>
<dbReference type="GO" id="GO:0000976">
    <property type="term" value="F:transcription cis-regulatory region binding"/>
    <property type="evidence" value="ECO:0007669"/>
    <property type="project" value="TreeGrafter"/>
</dbReference>
<dbReference type="PANTHER" id="PTHR30126">
    <property type="entry name" value="HTH-TYPE TRANSCRIPTIONAL REGULATOR"/>
    <property type="match status" value="1"/>
</dbReference>
<dbReference type="OrthoDB" id="9786526at2"/>
<dbReference type="EMBL" id="CP015839">
    <property type="protein sequence ID" value="ANG64651.1"/>
    <property type="molecule type" value="Genomic_DNA"/>
</dbReference>
<keyword evidence="3" id="KW-0238">DNA-binding</keyword>
<reference evidence="6 7" key="2">
    <citation type="journal article" date="2018" name="Int. J. Syst. Evol. Microbiol.">
        <title>Marinobacterium aestuarii sp. nov., a benzene-degrading marine bacterium isolated from estuary sediment.</title>
        <authorList>
            <person name="Bae S.S."/>
            <person name="Jung J."/>
            <person name="Chung D."/>
            <person name="Baek K."/>
        </authorList>
    </citation>
    <scope>NUCLEOTIDE SEQUENCE [LARGE SCALE GENOMIC DNA]</scope>
    <source>
        <strain evidence="6 7">ST58-10</strain>
    </source>
</reference>
<proteinExistence type="inferred from homology"/>
<evidence type="ECO:0000256" key="4">
    <source>
        <dbReference type="ARBA" id="ARBA00023163"/>
    </source>
</evidence>
<dbReference type="PANTHER" id="PTHR30126:SF88">
    <property type="entry name" value="TRANSCRIPTIONAL REGULATOR-RELATED"/>
    <property type="match status" value="1"/>
</dbReference>
<reference evidence="7" key="1">
    <citation type="submission" date="2016-05" db="EMBL/GenBank/DDBJ databases">
        <authorList>
            <person name="Baek K."/>
            <person name="Yang S.-J."/>
        </authorList>
    </citation>
    <scope>NUCLEOTIDE SEQUENCE [LARGE SCALE GENOMIC DNA]</scope>
    <source>
        <strain evidence="7">ST58-10</strain>
    </source>
</reference>
<gene>
    <name evidence="6" type="ORF">A8C75_20675</name>
</gene>
<evidence type="ECO:0000256" key="2">
    <source>
        <dbReference type="ARBA" id="ARBA00023015"/>
    </source>
</evidence>
<sequence length="293" mass="32395">MTNEQLRAFIAVVEQGSFRAAAGQVFKTQSTVSAAVRALEDEFELQLFSRDNYRPALTPAGKSFYREARKLLGQVQRLETLGHHLAQGAAPSLALSLSAMCAYPLWLETVKEFWGRNPQMHLSINTQHLSGIVESLLQEKADLAMGPHTGLDERFDFVRVGDIDMLTVAAPTYLSGAGERIIGQAELRGCPHILLSDSGSLSPFDHVHVIPGGQRWYVGDYQMKKALLVAGMGWARMPAQMVQAQLANGELVALEVENFSSRSRVPIYLIRLRDMPLSELAQGFWQEMIAARG</sequence>
<dbReference type="SUPFAM" id="SSF46785">
    <property type="entry name" value="Winged helix' DNA-binding domain"/>
    <property type="match status" value="1"/>
</dbReference>
<dbReference type="RefSeq" id="WP_067386249.1">
    <property type="nucleotide sequence ID" value="NZ_CP015839.1"/>
</dbReference>
<dbReference type="Gene3D" id="3.40.190.290">
    <property type="match status" value="1"/>
</dbReference>
<name>A0A1A9F478_9GAMM</name>